<keyword evidence="2" id="KW-0479">Metal-binding</keyword>
<evidence type="ECO:0000256" key="1">
    <source>
        <dbReference type="ARBA" id="ARBA00022485"/>
    </source>
</evidence>
<keyword evidence="4" id="KW-0408">Iron</keyword>
<keyword evidence="5" id="KW-0411">Iron-sulfur</keyword>
<dbReference type="Proteomes" id="UP000604083">
    <property type="component" value="Unassembled WGS sequence"/>
</dbReference>
<dbReference type="InterPro" id="IPR039650">
    <property type="entry name" value="HdrA-like"/>
</dbReference>
<dbReference type="EMBL" id="JAENIO010000005">
    <property type="protein sequence ID" value="MBK1833027.1"/>
    <property type="molecule type" value="Genomic_DNA"/>
</dbReference>
<dbReference type="PANTHER" id="PTHR43498:SF1">
    <property type="entry name" value="COB--COM HETERODISULFIDE REDUCTASE IRON-SULFUR SUBUNIT A"/>
    <property type="match status" value="1"/>
</dbReference>
<evidence type="ECO:0000313" key="6">
    <source>
        <dbReference type="EMBL" id="MBK1833027.1"/>
    </source>
</evidence>
<dbReference type="Pfam" id="PF12831">
    <property type="entry name" value="FAD_oxidored"/>
    <property type="match status" value="1"/>
</dbReference>
<dbReference type="GO" id="GO:0016491">
    <property type="term" value="F:oxidoreductase activity"/>
    <property type="evidence" value="ECO:0007669"/>
    <property type="project" value="UniProtKB-KW"/>
</dbReference>
<dbReference type="RefSeq" id="WP_200390460.1">
    <property type="nucleotide sequence ID" value="NZ_JAENIO010000005.1"/>
</dbReference>
<evidence type="ECO:0000313" key="7">
    <source>
        <dbReference type="Proteomes" id="UP000604083"/>
    </source>
</evidence>
<evidence type="ECO:0000256" key="3">
    <source>
        <dbReference type="ARBA" id="ARBA00023002"/>
    </source>
</evidence>
<dbReference type="GO" id="GO:0051539">
    <property type="term" value="F:4 iron, 4 sulfur cluster binding"/>
    <property type="evidence" value="ECO:0007669"/>
    <property type="project" value="UniProtKB-KW"/>
</dbReference>
<evidence type="ECO:0000256" key="4">
    <source>
        <dbReference type="ARBA" id="ARBA00023004"/>
    </source>
</evidence>
<keyword evidence="3" id="KW-0560">Oxidoreductase</keyword>
<keyword evidence="1" id="KW-0004">4Fe-4S</keyword>
<accession>A0A934VLA5</accession>
<dbReference type="PANTHER" id="PTHR43498">
    <property type="entry name" value="FERREDOXIN:COB-COM HETERODISULFIDE REDUCTASE SUBUNIT A"/>
    <property type="match status" value="1"/>
</dbReference>
<reference evidence="6" key="1">
    <citation type="submission" date="2021-01" db="EMBL/GenBank/DDBJ databases">
        <title>Modified the classification status of verrucomicrobia.</title>
        <authorList>
            <person name="Feng X."/>
        </authorList>
    </citation>
    <scope>NUCLEOTIDE SEQUENCE</scope>
    <source>
        <strain evidence="6">KCTC 12986</strain>
    </source>
</reference>
<name>A0A934VLA5_9BACT</name>
<dbReference type="GO" id="GO:0046872">
    <property type="term" value="F:metal ion binding"/>
    <property type="evidence" value="ECO:0007669"/>
    <property type="project" value="UniProtKB-KW"/>
</dbReference>
<evidence type="ECO:0000256" key="2">
    <source>
        <dbReference type="ARBA" id="ARBA00022723"/>
    </source>
</evidence>
<dbReference type="InterPro" id="IPR036188">
    <property type="entry name" value="FAD/NAD-bd_sf"/>
</dbReference>
<dbReference type="AlphaFoldDB" id="A0A934VLA5"/>
<evidence type="ECO:0000256" key="5">
    <source>
        <dbReference type="ARBA" id="ARBA00023014"/>
    </source>
</evidence>
<dbReference type="SUPFAM" id="SSF51905">
    <property type="entry name" value="FAD/NAD(P)-binding domain"/>
    <property type="match status" value="1"/>
</dbReference>
<proteinExistence type="predicted"/>
<protein>
    <submittedName>
        <fullName evidence="6">FAD-dependent oxidoreductase</fullName>
    </submittedName>
</protein>
<keyword evidence="7" id="KW-1185">Reference proteome</keyword>
<gene>
    <name evidence="6" type="ORF">JIN78_03050</name>
</gene>
<sequence>MERDILSVMMTMIDRKSLWGALVGTVLTANLLSAERILVEAESLSDRGEWKLDTQFIELMGSPYLLAHGMGEPVGPAKGSFAVTEGGDYQVWVRTLDWSEQLGQAEGAGRFSLEIAGQKIDHELGAGEPAWAWERAGEIALAVGEHPVTVTDLTGFNGRFDALYLSNEEGDTPPEDSSILPQWRRELLALPEEPIAEDGYDLVVVGGGYGGLGAALSAARNGCRVALIESRQVLGGNGSSEIRVWAQGTFPPSEYPLADIIKEFTDEAEASPAPAEQFGDAKKEAVVRAEDNITLFLNQHAFGVEMEEGKIAAVLGLDTRTSEVRRFSAPLFADCTGHGWIAAKAGADTRMEEGGRMGMSNMWMWHNGEEEVAFPHQDWMLDLAEEDFPFPVRFHGQWFWESGFDQHPINDLEKIRDWNLLAVYSAWSAMKNKGAYAERDPAEAAYAKARLGWLAHIGGTRETQQVLGDVILTEEEILGGKEFPDGCVLTTWSIDLHYPHDTYKGGTEQGRPFISKAVHDRGVDRKVGYPIPYRCFYSRNVPNLFTAGRNISVTHEALGTIRVMNTIGMMGVVVGKAAALCQVHDTLPRGVYENHLPELKFLMRQPGAHRYEKLSDLAADLEKADGLK</sequence>
<comment type="caution">
    <text evidence="6">The sequence shown here is derived from an EMBL/GenBank/DDBJ whole genome shotgun (WGS) entry which is preliminary data.</text>
</comment>
<organism evidence="6 7">
    <name type="scientific">Roseibacillus ishigakijimensis</name>
    <dbReference type="NCBI Taxonomy" id="454146"/>
    <lineage>
        <taxon>Bacteria</taxon>
        <taxon>Pseudomonadati</taxon>
        <taxon>Verrucomicrobiota</taxon>
        <taxon>Verrucomicrobiia</taxon>
        <taxon>Verrucomicrobiales</taxon>
        <taxon>Verrucomicrobiaceae</taxon>
        <taxon>Roseibacillus</taxon>
    </lineage>
</organism>
<dbReference type="Gene3D" id="3.50.50.60">
    <property type="entry name" value="FAD/NAD(P)-binding domain"/>
    <property type="match status" value="1"/>
</dbReference>